<name>A0A0F9SCB6_9ZZZZ</name>
<gene>
    <name evidence="1" type="ORF">LCGC14_0489430</name>
</gene>
<comment type="caution">
    <text evidence="1">The sequence shown here is derived from an EMBL/GenBank/DDBJ whole genome shotgun (WGS) entry which is preliminary data.</text>
</comment>
<dbReference type="InterPro" id="IPR010982">
    <property type="entry name" value="Lambda_DNA-bd_dom_sf"/>
</dbReference>
<organism evidence="1">
    <name type="scientific">marine sediment metagenome</name>
    <dbReference type="NCBI Taxonomy" id="412755"/>
    <lineage>
        <taxon>unclassified sequences</taxon>
        <taxon>metagenomes</taxon>
        <taxon>ecological metagenomes</taxon>
    </lineage>
</organism>
<reference evidence="1" key="1">
    <citation type="journal article" date="2015" name="Nature">
        <title>Complex archaea that bridge the gap between prokaryotes and eukaryotes.</title>
        <authorList>
            <person name="Spang A."/>
            <person name="Saw J.H."/>
            <person name="Jorgensen S.L."/>
            <person name="Zaremba-Niedzwiedzka K."/>
            <person name="Martijn J."/>
            <person name="Lind A.E."/>
            <person name="van Eijk R."/>
            <person name="Schleper C."/>
            <person name="Guy L."/>
            <person name="Ettema T.J."/>
        </authorList>
    </citation>
    <scope>NUCLEOTIDE SEQUENCE</scope>
</reference>
<evidence type="ECO:0000313" key="1">
    <source>
        <dbReference type="EMBL" id="KKN64674.1"/>
    </source>
</evidence>
<dbReference type="EMBL" id="LAZR01000547">
    <property type="protein sequence ID" value="KKN64674.1"/>
    <property type="molecule type" value="Genomic_DNA"/>
</dbReference>
<dbReference type="AlphaFoldDB" id="A0A0F9SCB6"/>
<dbReference type="SUPFAM" id="SSF47413">
    <property type="entry name" value="lambda repressor-like DNA-binding domains"/>
    <property type="match status" value="1"/>
</dbReference>
<dbReference type="GO" id="GO:0003677">
    <property type="term" value="F:DNA binding"/>
    <property type="evidence" value="ECO:0007669"/>
    <property type="project" value="InterPro"/>
</dbReference>
<accession>A0A0F9SCB6</accession>
<sequence>MNQPEIKDAVELLRRYKTQKSWTNAQLATSMTTLGWTWTEVFIAALFRGTMKPSEEQCEYIKRYLLSRYYVETLV</sequence>
<proteinExistence type="predicted"/>
<protein>
    <submittedName>
        <fullName evidence="1">Uncharacterized protein</fullName>
    </submittedName>
</protein>